<accession>A0A2P5F462</accession>
<feature type="compositionally biased region" description="Basic residues" evidence="1">
    <location>
        <begin position="1"/>
        <end position="13"/>
    </location>
</feature>
<keyword evidence="3" id="KW-1185">Reference proteome</keyword>
<dbReference type="AlphaFoldDB" id="A0A2P5F462"/>
<dbReference type="STRING" id="63057.A0A2P5F462"/>
<sequence length="318" mass="35915">MDGRHPHSTHWRWPHPSSSSSPSSSSQSVNPNFPIQNSTNLYYQNLAFQPQNFPHQQQWQQQSHSPGFPPTYPVQNPGFHAPAFQFQSPPRNLIDEVDKAVEKARRDFIAGGRTVTAWQVAQAALLALQIDSWSSLGFRMQEVPSLYNIILVEGKINAYINCYVAVRRITSLYDLETAICKHEGVNQFEDLGLGPLVRHPLVLHYFSLKLETTQVFKITSKEIMLLLYDYTLNSKNRDVKVEEFLDFIAKKRSVSGKEELGIRIQSLGYVAHSPLLLFLDQPAADEISVAGHFPEPLPFGWAPKGDVGARTHDLTLPK</sequence>
<dbReference type="InParanoid" id="A0A2P5F462"/>
<evidence type="ECO:0000313" key="2">
    <source>
        <dbReference type="EMBL" id="PON92575.1"/>
    </source>
</evidence>
<proteinExistence type="predicted"/>
<feature type="compositionally biased region" description="Low complexity" evidence="1">
    <location>
        <begin position="14"/>
        <end position="28"/>
    </location>
</feature>
<comment type="caution">
    <text evidence="2">The sequence shown here is derived from an EMBL/GenBank/DDBJ whole genome shotgun (WGS) entry which is preliminary data.</text>
</comment>
<evidence type="ECO:0000313" key="3">
    <source>
        <dbReference type="Proteomes" id="UP000237000"/>
    </source>
</evidence>
<gene>
    <name evidence="2" type="ORF">TorRG33x02_116690</name>
</gene>
<protein>
    <submittedName>
        <fullName evidence="2">Uncharacterized protein</fullName>
    </submittedName>
</protein>
<feature type="region of interest" description="Disordered" evidence="1">
    <location>
        <begin position="1"/>
        <end position="31"/>
    </location>
</feature>
<dbReference type="OrthoDB" id="1194624at2759"/>
<dbReference type="EMBL" id="JXTC01000064">
    <property type="protein sequence ID" value="PON92575.1"/>
    <property type="molecule type" value="Genomic_DNA"/>
</dbReference>
<dbReference type="Proteomes" id="UP000237000">
    <property type="component" value="Unassembled WGS sequence"/>
</dbReference>
<name>A0A2P5F462_TREOI</name>
<reference evidence="3" key="1">
    <citation type="submission" date="2016-06" db="EMBL/GenBank/DDBJ databases">
        <title>Parallel loss of symbiosis genes in relatives of nitrogen-fixing non-legume Parasponia.</title>
        <authorList>
            <person name="Van Velzen R."/>
            <person name="Holmer R."/>
            <person name="Bu F."/>
            <person name="Rutten L."/>
            <person name="Van Zeijl A."/>
            <person name="Liu W."/>
            <person name="Santuari L."/>
            <person name="Cao Q."/>
            <person name="Sharma T."/>
            <person name="Shen D."/>
            <person name="Roswanjaya Y."/>
            <person name="Wardhani T."/>
            <person name="Kalhor M.S."/>
            <person name="Jansen J."/>
            <person name="Van den Hoogen J."/>
            <person name="Gungor B."/>
            <person name="Hartog M."/>
            <person name="Hontelez J."/>
            <person name="Verver J."/>
            <person name="Yang W.-C."/>
            <person name="Schijlen E."/>
            <person name="Repin R."/>
            <person name="Schilthuizen M."/>
            <person name="Schranz E."/>
            <person name="Heidstra R."/>
            <person name="Miyata K."/>
            <person name="Fedorova E."/>
            <person name="Kohlen W."/>
            <person name="Bisseling T."/>
            <person name="Smit S."/>
            <person name="Geurts R."/>
        </authorList>
    </citation>
    <scope>NUCLEOTIDE SEQUENCE [LARGE SCALE GENOMIC DNA]</scope>
    <source>
        <strain evidence="3">cv. RG33-2</strain>
    </source>
</reference>
<organism evidence="2 3">
    <name type="scientific">Trema orientale</name>
    <name type="common">Charcoal tree</name>
    <name type="synonym">Celtis orientalis</name>
    <dbReference type="NCBI Taxonomy" id="63057"/>
    <lineage>
        <taxon>Eukaryota</taxon>
        <taxon>Viridiplantae</taxon>
        <taxon>Streptophyta</taxon>
        <taxon>Embryophyta</taxon>
        <taxon>Tracheophyta</taxon>
        <taxon>Spermatophyta</taxon>
        <taxon>Magnoliopsida</taxon>
        <taxon>eudicotyledons</taxon>
        <taxon>Gunneridae</taxon>
        <taxon>Pentapetalae</taxon>
        <taxon>rosids</taxon>
        <taxon>fabids</taxon>
        <taxon>Rosales</taxon>
        <taxon>Cannabaceae</taxon>
        <taxon>Trema</taxon>
    </lineage>
</organism>
<evidence type="ECO:0000256" key="1">
    <source>
        <dbReference type="SAM" id="MobiDB-lite"/>
    </source>
</evidence>